<reference evidence="12" key="1">
    <citation type="journal article" date="2021" name="Nat. Commun.">
        <title>Genomic analyses provide insights into spinach domestication and the genetic basis of agronomic traits.</title>
        <authorList>
            <person name="Cai X."/>
            <person name="Sun X."/>
            <person name="Xu C."/>
            <person name="Sun H."/>
            <person name="Wang X."/>
            <person name="Ge C."/>
            <person name="Zhang Z."/>
            <person name="Wang Q."/>
            <person name="Fei Z."/>
            <person name="Jiao C."/>
            <person name="Wang Q."/>
        </authorList>
    </citation>
    <scope>NUCLEOTIDE SEQUENCE [LARGE SCALE GENOMIC DNA]</scope>
    <source>
        <strain evidence="12">cv. Varoflay</strain>
    </source>
</reference>
<dbReference type="GO" id="GO:0000095">
    <property type="term" value="F:S-adenosyl-L-methionine transmembrane transporter activity"/>
    <property type="evidence" value="ECO:0000318"/>
    <property type="project" value="GO_Central"/>
</dbReference>
<evidence type="ECO:0000313" key="14">
    <source>
        <dbReference type="RefSeq" id="XP_021861369.2"/>
    </source>
</evidence>
<keyword evidence="8 9" id="KW-0472">Membrane</keyword>
<dbReference type="GO" id="GO:0005743">
    <property type="term" value="C:mitochondrial inner membrane"/>
    <property type="evidence" value="ECO:0000318"/>
    <property type="project" value="GO_Central"/>
</dbReference>
<dbReference type="Proteomes" id="UP000813463">
    <property type="component" value="Chromosome 1"/>
</dbReference>
<evidence type="ECO:0000313" key="13">
    <source>
        <dbReference type="RefSeq" id="XP_021861368.2"/>
    </source>
</evidence>
<evidence type="ECO:0000256" key="3">
    <source>
        <dbReference type="ARBA" id="ARBA00022448"/>
    </source>
</evidence>
<keyword evidence="4 9" id="KW-0812">Transmembrane</keyword>
<evidence type="ECO:0000256" key="7">
    <source>
        <dbReference type="ARBA" id="ARBA00022989"/>
    </source>
</evidence>
<dbReference type="RefSeq" id="XP_021861369.2">
    <property type="nucleotide sequence ID" value="XM_022005677.2"/>
</dbReference>
<evidence type="ECO:0000256" key="6">
    <source>
        <dbReference type="ARBA" id="ARBA00022837"/>
    </source>
</evidence>
<proteinExistence type="inferred from homology"/>
<feature type="repeat" description="Solcar" evidence="9">
    <location>
        <begin position="733"/>
        <end position="818"/>
    </location>
</feature>
<gene>
    <name evidence="13 14" type="primary">LOC110800366</name>
</gene>
<protein>
    <submittedName>
        <fullName evidence="13 14">Calcium-dependent mitochondrial ATP-magnesium/phosphate carrier protein 1</fullName>
    </submittedName>
</protein>
<dbReference type="KEGG" id="soe:110800366"/>
<organism evidence="12 13">
    <name type="scientific">Spinacia oleracea</name>
    <name type="common">Spinach</name>
    <dbReference type="NCBI Taxonomy" id="3562"/>
    <lineage>
        <taxon>Eukaryota</taxon>
        <taxon>Viridiplantae</taxon>
        <taxon>Streptophyta</taxon>
        <taxon>Embryophyta</taxon>
        <taxon>Tracheophyta</taxon>
        <taxon>Spermatophyta</taxon>
        <taxon>Magnoliopsida</taxon>
        <taxon>eudicotyledons</taxon>
        <taxon>Gunneridae</taxon>
        <taxon>Pentapetalae</taxon>
        <taxon>Caryophyllales</taxon>
        <taxon>Chenopodiaceae</taxon>
        <taxon>Chenopodioideae</taxon>
        <taxon>Anserineae</taxon>
        <taxon>Spinacia</taxon>
    </lineage>
</organism>
<dbReference type="GO" id="GO:0005509">
    <property type="term" value="F:calcium ion binding"/>
    <property type="evidence" value="ECO:0007669"/>
    <property type="project" value="InterPro"/>
</dbReference>
<keyword evidence="6" id="KW-0106">Calcium</keyword>
<dbReference type="RefSeq" id="XP_021861368.2">
    <property type="nucleotide sequence ID" value="XM_022005676.2"/>
</dbReference>
<dbReference type="GeneID" id="110800366"/>
<evidence type="ECO:0000256" key="9">
    <source>
        <dbReference type="PROSITE-ProRule" id="PRU00282"/>
    </source>
</evidence>
<dbReference type="PANTHER" id="PTHR45667">
    <property type="entry name" value="S-ADENOSYLMETHIONINE MITOCHONDRIAL CARRIER PROTEIN"/>
    <property type="match status" value="1"/>
</dbReference>
<dbReference type="Pfam" id="PF00153">
    <property type="entry name" value="Mito_carr"/>
    <property type="match status" value="3"/>
</dbReference>
<comment type="subcellular location">
    <subcellularLocation>
        <location evidence="1">Mitochondrion inner membrane</location>
        <topology evidence="1">Multi-pass membrane protein</topology>
    </subcellularLocation>
</comment>
<accession>A0A9R0K8A8</accession>
<feature type="region of interest" description="Disordered" evidence="10">
    <location>
        <begin position="304"/>
        <end position="326"/>
    </location>
</feature>
<evidence type="ECO:0000256" key="8">
    <source>
        <dbReference type="ARBA" id="ARBA00023136"/>
    </source>
</evidence>
<evidence type="ECO:0000259" key="11">
    <source>
        <dbReference type="PROSITE" id="PS50222"/>
    </source>
</evidence>
<dbReference type="PROSITE" id="PS50920">
    <property type="entry name" value="SOLCAR"/>
    <property type="match status" value="3"/>
</dbReference>
<dbReference type="Gene3D" id="1.50.40.10">
    <property type="entry name" value="Mitochondrial carrier domain"/>
    <property type="match status" value="1"/>
</dbReference>
<dbReference type="PROSITE" id="PS00018">
    <property type="entry name" value="EF_HAND_1"/>
    <property type="match status" value="1"/>
</dbReference>
<dbReference type="InterPro" id="IPR018108">
    <property type="entry name" value="MCP_transmembrane"/>
</dbReference>
<keyword evidence="5" id="KW-0677">Repeat</keyword>
<dbReference type="PROSITE" id="PS50222">
    <property type="entry name" value="EF_HAND_2"/>
    <property type="match status" value="1"/>
</dbReference>
<dbReference type="SUPFAM" id="SSF47473">
    <property type="entry name" value="EF-hand"/>
    <property type="match status" value="1"/>
</dbReference>
<evidence type="ECO:0000256" key="5">
    <source>
        <dbReference type="ARBA" id="ARBA00022737"/>
    </source>
</evidence>
<dbReference type="SUPFAM" id="SSF103506">
    <property type="entry name" value="Mitochondrial carrier"/>
    <property type="match status" value="1"/>
</dbReference>
<sequence>MVSGSDPVESLLNSIQVVKDAFSPLEVGFRKAAKEFELTWFNAKNGSRNAELLGHLNGSSNAVVNSKGSKLHSSASKKKSTSSHCTSDEDKKKGSSTKLPLKNILSMFSPNCASGDTKVHALKERSKEREWEKKDGSCVNCLQFAMTWSVFVNGFVQAFPTPFKLGKKRCSKTGDEEKASCVSSQKSSVVYDFEKKETKKGMFVMMFPAEDTKCNEGKHLSLDLVIALIFDHITHNIQKLDNSVKQNEERLYESSPPSPPSPSHFDHWKAMTNILEGKKADMNVFLGNLKFARVGGAPSTLVGVTSPMKEDEDDSVTSNNSEGSRGLSAQKLASGLLNIPLSNVERLRSTLSTVSISELIELVPHLGRSSKDIPDKKKLFSVQDFFRYTEAEGRRFFEELDRDGDGQVNLEDLEIVIRKRKLPRKYAKEFMRRARSHLFAKSFGWKQFSTLMEQREATILRAYTSLCLSKSGTLQKSEILSSLTNAGLPANEDNADAMMRFLNADAGGSISYGHFRNFMMLLPSDRLQDDPRNVWFEAATVVPVAPPVEIPAGSVLRSALAGGLASGLSTSLLHPIDTIKTRVQTSTFSFPEVISRVPEIGVRGLYRGCIPAILGQFTSHGLRTGTFEASKLVLIHFAPNMHELQMQSIASFCSTLLGTATRIPCEVLKQRLQAGLFNNVGEAIIGTWQQDGLRGFFRGTGVTLCREVPLYVAGMGLYAESKKLAQHVLGRELEAWETIAVGALSGGIAAVVTTPFDVLKTRMMTAPHGLPISTSMIAISILRQEGPLGFFKGAIPRFFWVAPLGAMNFAGYELAKNAMIKNEETAGDEIPQK</sequence>
<evidence type="ECO:0000256" key="4">
    <source>
        <dbReference type="ARBA" id="ARBA00022692"/>
    </source>
</evidence>
<keyword evidence="7" id="KW-1133">Transmembrane helix</keyword>
<keyword evidence="3" id="KW-0813">Transport</keyword>
<dbReference type="InterPro" id="IPR002048">
    <property type="entry name" value="EF_hand_dom"/>
</dbReference>
<dbReference type="SMART" id="SM00054">
    <property type="entry name" value="EFh"/>
    <property type="match status" value="2"/>
</dbReference>
<feature type="repeat" description="Solcar" evidence="9">
    <location>
        <begin position="553"/>
        <end position="633"/>
    </location>
</feature>
<evidence type="ECO:0000256" key="10">
    <source>
        <dbReference type="SAM" id="MobiDB-lite"/>
    </source>
</evidence>
<dbReference type="InterPro" id="IPR018247">
    <property type="entry name" value="EF_Hand_1_Ca_BS"/>
</dbReference>
<feature type="repeat" description="Solcar" evidence="9">
    <location>
        <begin position="642"/>
        <end position="724"/>
    </location>
</feature>
<comment type="similarity">
    <text evidence="2">Belongs to the mitochondrial carrier (TC 2.A.29) family.</text>
</comment>
<dbReference type="InterPro" id="IPR023395">
    <property type="entry name" value="MCP_dom_sf"/>
</dbReference>
<dbReference type="InterPro" id="IPR002067">
    <property type="entry name" value="MCP"/>
</dbReference>
<keyword evidence="12" id="KW-1185">Reference proteome</keyword>
<evidence type="ECO:0000256" key="2">
    <source>
        <dbReference type="ARBA" id="ARBA00006375"/>
    </source>
</evidence>
<name>A0A9R0K8A8_SPIOL</name>
<feature type="region of interest" description="Disordered" evidence="10">
    <location>
        <begin position="64"/>
        <end position="97"/>
    </location>
</feature>
<feature type="domain" description="EF-hand" evidence="11">
    <location>
        <begin position="388"/>
        <end position="423"/>
    </location>
</feature>
<evidence type="ECO:0000256" key="1">
    <source>
        <dbReference type="ARBA" id="ARBA00004448"/>
    </source>
</evidence>
<dbReference type="AlphaFoldDB" id="A0A9R0K8A8"/>
<dbReference type="PRINTS" id="PR00926">
    <property type="entry name" value="MITOCARRIER"/>
</dbReference>
<dbReference type="InterPro" id="IPR011992">
    <property type="entry name" value="EF-hand-dom_pair"/>
</dbReference>
<dbReference type="Gene3D" id="1.10.238.10">
    <property type="entry name" value="EF-hand"/>
    <property type="match status" value="1"/>
</dbReference>
<reference evidence="13 14" key="2">
    <citation type="submission" date="2025-05" db="UniProtKB">
        <authorList>
            <consortium name="RefSeq"/>
        </authorList>
    </citation>
    <scope>IDENTIFICATION</scope>
    <source>
        <tissue evidence="13 14">Leaf</tissue>
    </source>
</reference>
<evidence type="ECO:0000313" key="12">
    <source>
        <dbReference type="Proteomes" id="UP000813463"/>
    </source>
</evidence>